<organism evidence="16 17">
    <name type="scientific">Novosphingobium chloroacetimidivorans</name>
    <dbReference type="NCBI Taxonomy" id="1428314"/>
    <lineage>
        <taxon>Bacteria</taxon>
        <taxon>Pseudomonadati</taxon>
        <taxon>Pseudomonadota</taxon>
        <taxon>Alphaproteobacteria</taxon>
        <taxon>Sphingomonadales</taxon>
        <taxon>Sphingomonadaceae</taxon>
        <taxon>Novosphingobium</taxon>
    </lineage>
</organism>
<dbReference type="GO" id="GO:0006826">
    <property type="term" value="P:iron ion transport"/>
    <property type="evidence" value="ECO:0007669"/>
    <property type="project" value="UniProtKB-KW"/>
</dbReference>
<keyword evidence="3 11" id="KW-1134">Transmembrane beta strand</keyword>
<evidence type="ECO:0000256" key="8">
    <source>
        <dbReference type="ARBA" id="ARBA00023077"/>
    </source>
</evidence>
<evidence type="ECO:0000259" key="15">
    <source>
        <dbReference type="Pfam" id="PF07715"/>
    </source>
</evidence>
<sequence>MTDRIWKTALGAGVAMSSLAVSMPAMAQDAGGDIVVTARRTEERLQDVPISITVFNQDQLQKRNVAVASDLAVYTPSLQVNTRFGPEKATFAIRGFNQDAASAPTVGVYFADVVGVRAQGGTAGGNTVGAGAFTDLQNVQVLKGPQGTLFGRNTTGGAVLIVPTKPTDNLEGYVEGTYGNFDQKRVQAALNIPLADTFKVRFAVDRNKRDGYVRNRSGIGPKDYNDVNYGYYRLSVLAELTPELENYTVASYSRSRTNGYANKIEQCAADAAAPFNPVTGAPNIDPATGQAAASSRYYIAQAACDQIARQNARGDGALDVEVSNPNPGVAIDIWQVINTTTWQASDTLTIKNIASYGEYRERSAFNLESDNFFISDNPITRAYALRGGPRPGTPFKAIQLANQPGYDAAAGSTTTEELQVQGRSADGKLNFVIGGYLEFSRPLGYNQQRTGIFGNCADPGTLQCAGAVQLVPIGPALLPGAIVSESRTKYSFDNHGVFAQGTYNFTDKFGVTLGGRWTFDKIVGYAENNRYVFGTLPGIGTIPLQRVCNDNLNHPAPGAPNATPTNTVNLLTNGGNTGACGTTIVNKSNKPTWLIDFDFKPTPDTLIYAKYARGYRQGAINFTNPGIETVAPEKLEAYEIGAKLSFRGSVPGYLNVAAFYNDFSNQQIFGSLVPKANSGLSGGAALINAGKSTLKGIEADAGVTAFNVLRLGASYTYLDTKLKEITVPALDPASPFAQIIPLGNVGGPLTYSPKHRLTVSGDIMVPVDDSLGEVTLGAVFTYTSSQAVSQNVSIAGYSLLNLNAAWNNIGGSGIDLAAFATNITDKRYRSNYGNGFESFGLRDFSYGQPRMYGLRVRYNFGS</sequence>
<evidence type="ECO:0000313" key="17">
    <source>
        <dbReference type="Proteomes" id="UP000555448"/>
    </source>
</evidence>
<protein>
    <submittedName>
        <fullName evidence="16">Iron complex outermembrane receptor protein</fullName>
    </submittedName>
</protein>
<dbReference type="Gene3D" id="2.40.170.20">
    <property type="entry name" value="TonB-dependent receptor, beta-barrel domain"/>
    <property type="match status" value="2"/>
</dbReference>
<dbReference type="InterPro" id="IPR036942">
    <property type="entry name" value="Beta-barrel_TonB_sf"/>
</dbReference>
<proteinExistence type="inferred from homology"/>
<dbReference type="Proteomes" id="UP000555448">
    <property type="component" value="Unassembled WGS sequence"/>
</dbReference>
<keyword evidence="8 12" id="KW-0798">TonB box</keyword>
<dbReference type="InterPro" id="IPR000531">
    <property type="entry name" value="Beta-barrel_TonB"/>
</dbReference>
<evidence type="ECO:0000256" key="9">
    <source>
        <dbReference type="ARBA" id="ARBA00023136"/>
    </source>
</evidence>
<keyword evidence="2 11" id="KW-0813">Transport</keyword>
<evidence type="ECO:0000256" key="1">
    <source>
        <dbReference type="ARBA" id="ARBA00004571"/>
    </source>
</evidence>
<dbReference type="RefSeq" id="WP_184248587.1">
    <property type="nucleotide sequence ID" value="NZ_JACHLR010000018.1"/>
</dbReference>
<feature type="domain" description="TonB-dependent receptor plug" evidence="15">
    <location>
        <begin position="45"/>
        <end position="158"/>
    </location>
</feature>
<keyword evidence="10 11" id="KW-0998">Cell outer membrane</keyword>
<reference evidence="16 17" key="1">
    <citation type="submission" date="2020-08" db="EMBL/GenBank/DDBJ databases">
        <title>Functional genomics of gut bacteria from endangered species of beetles.</title>
        <authorList>
            <person name="Carlos-Shanley C."/>
        </authorList>
    </citation>
    <scope>NUCLEOTIDE SEQUENCE [LARGE SCALE GENOMIC DNA]</scope>
    <source>
        <strain evidence="16 17">S00245</strain>
    </source>
</reference>
<dbReference type="InterPro" id="IPR039426">
    <property type="entry name" value="TonB-dep_rcpt-like"/>
</dbReference>
<keyword evidence="9 11" id="KW-0472">Membrane</keyword>
<evidence type="ECO:0000256" key="10">
    <source>
        <dbReference type="ARBA" id="ARBA00023237"/>
    </source>
</evidence>
<dbReference type="InterPro" id="IPR012910">
    <property type="entry name" value="Plug_dom"/>
</dbReference>
<comment type="subcellular location">
    <subcellularLocation>
        <location evidence="1 11">Cell outer membrane</location>
        <topology evidence="1 11">Multi-pass membrane protein</topology>
    </subcellularLocation>
</comment>
<dbReference type="Pfam" id="PF00593">
    <property type="entry name" value="TonB_dep_Rec_b-barrel"/>
    <property type="match status" value="1"/>
</dbReference>
<dbReference type="EMBL" id="JACHLR010000018">
    <property type="protein sequence ID" value="MBB4860218.1"/>
    <property type="molecule type" value="Genomic_DNA"/>
</dbReference>
<name>A0A7W7KDG0_9SPHN</name>
<evidence type="ECO:0000256" key="5">
    <source>
        <dbReference type="ARBA" id="ARBA00022692"/>
    </source>
</evidence>
<evidence type="ECO:0000259" key="14">
    <source>
        <dbReference type="Pfam" id="PF00593"/>
    </source>
</evidence>
<evidence type="ECO:0000256" key="4">
    <source>
        <dbReference type="ARBA" id="ARBA00022496"/>
    </source>
</evidence>
<keyword evidence="6" id="KW-0408">Iron</keyword>
<feature type="signal peptide" evidence="13">
    <location>
        <begin position="1"/>
        <end position="27"/>
    </location>
</feature>
<accession>A0A7W7KDG0</accession>
<dbReference type="GO" id="GO:0009279">
    <property type="term" value="C:cell outer membrane"/>
    <property type="evidence" value="ECO:0007669"/>
    <property type="project" value="UniProtKB-SubCell"/>
</dbReference>
<gene>
    <name evidence="16" type="ORF">HNO88_003560</name>
</gene>
<evidence type="ECO:0000256" key="2">
    <source>
        <dbReference type="ARBA" id="ARBA00022448"/>
    </source>
</evidence>
<dbReference type="PANTHER" id="PTHR32552:SF81">
    <property type="entry name" value="TONB-DEPENDENT OUTER MEMBRANE RECEPTOR"/>
    <property type="match status" value="1"/>
</dbReference>
<dbReference type="SUPFAM" id="SSF56935">
    <property type="entry name" value="Porins"/>
    <property type="match status" value="1"/>
</dbReference>
<keyword evidence="5 11" id="KW-0812">Transmembrane</keyword>
<comment type="caution">
    <text evidence="16">The sequence shown here is derived from an EMBL/GenBank/DDBJ whole genome shotgun (WGS) entry which is preliminary data.</text>
</comment>
<evidence type="ECO:0000256" key="12">
    <source>
        <dbReference type="RuleBase" id="RU003357"/>
    </source>
</evidence>
<evidence type="ECO:0000256" key="6">
    <source>
        <dbReference type="ARBA" id="ARBA00023004"/>
    </source>
</evidence>
<evidence type="ECO:0000256" key="7">
    <source>
        <dbReference type="ARBA" id="ARBA00023065"/>
    </source>
</evidence>
<feature type="domain" description="TonB-dependent receptor-like beta-barrel" evidence="14">
    <location>
        <begin position="326"/>
        <end position="822"/>
    </location>
</feature>
<evidence type="ECO:0000256" key="3">
    <source>
        <dbReference type="ARBA" id="ARBA00022452"/>
    </source>
</evidence>
<keyword evidence="17" id="KW-1185">Reference proteome</keyword>
<evidence type="ECO:0000256" key="13">
    <source>
        <dbReference type="SAM" id="SignalP"/>
    </source>
</evidence>
<evidence type="ECO:0000256" key="11">
    <source>
        <dbReference type="PROSITE-ProRule" id="PRU01360"/>
    </source>
</evidence>
<dbReference type="PROSITE" id="PS52016">
    <property type="entry name" value="TONB_DEPENDENT_REC_3"/>
    <property type="match status" value="1"/>
</dbReference>
<comment type="similarity">
    <text evidence="11 12">Belongs to the TonB-dependent receptor family.</text>
</comment>
<dbReference type="Pfam" id="PF07715">
    <property type="entry name" value="Plug"/>
    <property type="match status" value="1"/>
</dbReference>
<evidence type="ECO:0000313" key="16">
    <source>
        <dbReference type="EMBL" id="MBB4860218.1"/>
    </source>
</evidence>
<dbReference type="PANTHER" id="PTHR32552">
    <property type="entry name" value="FERRICHROME IRON RECEPTOR-RELATED"/>
    <property type="match status" value="1"/>
</dbReference>
<dbReference type="AlphaFoldDB" id="A0A7W7KDG0"/>
<keyword evidence="7" id="KW-0406">Ion transport</keyword>
<keyword evidence="4" id="KW-0410">Iron transport</keyword>
<keyword evidence="13" id="KW-0732">Signal</keyword>
<feature type="chain" id="PRO_5031479148" evidence="13">
    <location>
        <begin position="28"/>
        <end position="862"/>
    </location>
</feature>
<keyword evidence="16" id="KW-0675">Receptor</keyword>